<feature type="compositionally biased region" description="Low complexity" evidence="1">
    <location>
        <begin position="230"/>
        <end position="275"/>
    </location>
</feature>
<proteinExistence type="predicted"/>
<reference evidence="2" key="1">
    <citation type="submission" date="2021-10" db="EMBL/GenBank/DDBJ databases">
        <title>Tropical sea cucumber genome reveals ecological adaptation and Cuvierian tubules defense mechanism.</title>
        <authorList>
            <person name="Chen T."/>
        </authorList>
    </citation>
    <scope>NUCLEOTIDE SEQUENCE</scope>
    <source>
        <strain evidence="2">Nanhai2018</strain>
        <tissue evidence="2">Muscle</tissue>
    </source>
</reference>
<feature type="region of interest" description="Disordered" evidence="1">
    <location>
        <begin position="166"/>
        <end position="316"/>
    </location>
</feature>
<evidence type="ECO:0000313" key="2">
    <source>
        <dbReference type="EMBL" id="KAJ8022381.1"/>
    </source>
</evidence>
<feature type="compositionally biased region" description="Basic residues" evidence="1">
    <location>
        <begin position="108"/>
        <end position="118"/>
    </location>
</feature>
<dbReference type="Proteomes" id="UP001152320">
    <property type="component" value="Chromosome 20"/>
</dbReference>
<dbReference type="OrthoDB" id="10526204at2759"/>
<evidence type="ECO:0000313" key="3">
    <source>
        <dbReference type="Proteomes" id="UP001152320"/>
    </source>
</evidence>
<protein>
    <submittedName>
        <fullName evidence="2">Uncharacterized protein</fullName>
    </submittedName>
</protein>
<dbReference type="EMBL" id="JAIZAY010000020">
    <property type="protein sequence ID" value="KAJ8022381.1"/>
    <property type="molecule type" value="Genomic_DNA"/>
</dbReference>
<dbReference type="AlphaFoldDB" id="A0A9Q0YNS5"/>
<comment type="caution">
    <text evidence="2">The sequence shown here is derived from an EMBL/GenBank/DDBJ whole genome shotgun (WGS) entry which is preliminary data.</text>
</comment>
<organism evidence="2 3">
    <name type="scientific">Holothuria leucospilota</name>
    <name type="common">Black long sea cucumber</name>
    <name type="synonym">Mertensiothuria leucospilota</name>
    <dbReference type="NCBI Taxonomy" id="206669"/>
    <lineage>
        <taxon>Eukaryota</taxon>
        <taxon>Metazoa</taxon>
        <taxon>Echinodermata</taxon>
        <taxon>Eleutherozoa</taxon>
        <taxon>Echinozoa</taxon>
        <taxon>Holothuroidea</taxon>
        <taxon>Aspidochirotacea</taxon>
        <taxon>Aspidochirotida</taxon>
        <taxon>Holothuriidae</taxon>
        <taxon>Holothuria</taxon>
    </lineage>
</organism>
<feature type="region of interest" description="Disordered" evidence="1">
    <location>
        <begin position="14"/>
        <end position="61"/>
    </location>
</feature>
<feature type="region of interest" description="Disordered" evidence="1">
    <location>
        <begin position="408"/>
        <end position="442"/>
    </location>
</feature>
<feature type="compositionally biased region" description="Polar residues" evidence="1">
    <location>
        <begin position="417"/>
        <end position="434"/>
    </location>
</feature>
<keyword evidence="3" id="KW-1185">Reference proteome</keyword>
<accession>A0A9Q0YNS5</accession>
<feature type="region of interest" description="Disordered" evidence="1">
    <location>
        <begin position="74"/>
        <end position="140"/>
    </location>
</feature>
<sequence>MNRSHIQAHAQVVEALSGHSPRRTPQIVPHQEGHSNQINPRSRARSNFRDRAGRRKTTGFEEIRQEYYQIHHNRARAEPDEETVPARQAQSLDDSQEFFPKPSAFIRTPRRQLPPRRPRPAEMDSNELLDGGGFRTRGSKAADLFQRRRERTDQFIIEQDNAITPPASQQQMAPQWEQQTQFNQGSSFQPRTAAPLPKPKPRMQAHAPVQTKHAPPQAARTQMQPETGYHHPQQQKHQQSYQNQHPQQRPQPQHQPQRQPQHQPQRQPQHQPQRQQRTDQFQSSGYTAVDSRRSRQPLAPKSPRFAPNSPWNDKRMQVGKRFHPNVTPYQDNYNTTPKGWGRSLSDFGEDNNVKYQYEYTDTSEKFHFTPAPRINKFSTGLKSPSKENYNSRPKSWCDIELTASQPLPMRRAYPAAQRQQSESSMNQFMGQSSWGYGESDEL</sequence>
<feature type="compositionally biased region" description="Polar residues" evidence="1">
    <location>
        <begin position="166"/>
        <end position="190"/>
    </location>
</feature>
<gene>
    <name evidence="2" type="ORF">HOLleu_37261</name>
</gene>
<name>A0A9Q0YNS5_HOLLE</name>
<evidence type="ECO:0000256" key="1">
    <source>
        <dbReference type="SAM" id="MobiDB-lite"/>
    </source>
</evidence>
<feature type="compositionally biased region" description="Basic residues" evidence="1">
    <location>
        <begin position="42"/>
        <end position="57"/>
    </location>
</feature>